<dbReference type="GO" id="GO:0000287">
    <property type="term" value="F:magnesium ion binding"/>
    <property type="evidence" value="ECO:0007669"/>
    <property type="project" value="InterPro"/>
</dbReference>
<proteinExistence type="predicted"/>
<organism evidence="1">
    <name type="scientific">marine sediment metagenome</name>
    <dbReference type="NCBI Taxonomy" id="412755"/>
    <lineage>
        <taxon>unclassified sequences</taxon>
        <taxon>metagenomes</taxon>
        <taxon>ecological metagenomes</taxon>
    </lineage>
</organism>
<dbReference type="EMBL" id="LAZR01061758">
    <property type="protein sequence ID" value="KKK62924.1"/>
    <property type="molecule type" value="Genomic_DNA"/>
</dbReference>
<dbReference type="AlphaFoldDB" id="A0A0F8Z931"/>
<comment type="caution">
    <text evidence="1">The sequence shown here is derived from an EMBL/GenBank/DDBJ whole genome shotgun (WGS) entry which is preliminary data.</text>
</comment>
<name>A0A0F8Z931_9ZZZZ</name>
<dbReference type="GO" id="GO:0006310">
    <property type="term" value="P:DNA recombination"/>
    <property type="evidence" value="ECO:0007669"/>
    <property type="project" value="InterPro"/>
</dbReference>
<dbReference type="SUPFAM" id="SSF103084">
    <property type="entry name" value="Holliday junction resolvase RusA"/>
    <property type="match status" value="1"/>
</dbReference>
<gene>
    <name evidence="1" type="ORF">LCGC14_2999470</name>
</gene>
<protein>
    <submittedName>
        <fullName evidence="1">Uncharacterized protein</fullName>
    </submittedName>
</protein>
<reference evidence="1" key="1">
    <citation type="journal article" date="2015" name="Nature">
        <title>Complex archaea that bridge the gap between prokaryotes and eukaryotes.</title>
        <authorList>
            <person name="Spang A."/>
            <person name="Saw J.H."/>
            <person name="Jorgensen S.L."/>
            <person name="Zaremba-Niedzwiedzka K."/>
            <person name="Martijn J."/>
            <person name="Lind A.E."/>
            <person name="van Eijk R."/>
            <person name="Schleper C."/>
            <person name="Guy L."/>
            <person name="Ettema T.J."/>
        </authorList>
    </citation>
    <scope>NUCLEOTIDE SEQUENCE</scope>
</reference>
<dbReference type="Gene3D" id="3.30.1330.70">
    <property type="entry name" value="Holliday junction resolvase RusA"/>
    <property type="match status" value="1"/>
</dbReference>
<dbReference type="GO" id="GO:0006281">
    <property type="term" value="P:DNA repair"/>
    <property type="evidence" value="ECO:0007669"/>
    <property type="project" value="InterPro"/>
</dbReference>
<sequence>MEQKTITGIEMYRILNRAKPRMPLKVTMTYICPKRLDPDNVVGALKHVQDAIATVVGVDDGDERYEWIHDQERGKKYTVRIEIEERL</sequence>
<evidence type="ECO:0000313" key="1">
    <source>
        <dbReference type="EMBL" id="KKK62924.1"/>
    </source>
</evidence>
<dbReference type="InterPro" id="IPR036614">
    <property type="entry name" value="RusA-like_sf"/>
</dbReference>
<accession>A0A0F8Z931</accession>